<dbReference type="KEGG" id="xtr:105947633"/>
<dbReference type="GeneID" id="105947633"/>
<keyword evidence="2" id="KW-0472">Membrane</keyword>
<organism evidence="3 5">
    <name type="scientific">Xenopus tropicalis</name>
    <name type="common">Western clawed frog</name>
    <name type="synonym">Silurana tropicalis</name>
    <dbReference type="NCBI Taxonomy" id="8364"/>
    <lineage>
        <taxon>Eukaryota</taxon>
        <taxon>Metazoa</taxon>
        <taxon>Chordata</taxon>
        <taxon>Craniata</taxon>
        <taxon>Vertebrata</taxon>
        <taxon>Euteleostomi</taxon>
        <taxon>Amphibia</taxon>
        <taxon>Batrachia</taxon>
        <taxon>Anura</taxon>
        <taxon>Pipoidea</taxon>
        <taxon>Pipidae</taxon>
        <taxon>Xenopodinae</taxon>
        <taxon>Xenopus</taxon>
        <taxon>Silurana</taxon>
    </lineage>
</organism>
<evidence type="ECO:0000313" key="4">
    <source>
        <dbReference type="RefSeq" id="XP_031759858.1"/>
    </source>
</evidence>
<dbReference type="RefSeq" id="XP_031759859.1">
    <property type="nucleotide sequence ID" value="XM_031903999.1"/>
</dbReference>
<gene>
    <name evidence="4 5 6" type="primary">LOC105947633</name>
</gene>
<feature type="region of interest" description="Disordered" evidence="1">
    <location>
        <begin position="138"/>
        <end position="162"/>
    </location>
</feature>
<proteinExistence type="predicted"/>
<dbReference type="AlphaFoldDB" id="A0A8J1JPQ3"/>
<feature type="transmembrane region" description="Helical" evidence="2">
    <location>
        <begin position="6"/>
        <end position="22"/>
    </location>
</feature>
<reference evidence="4 5" key="1">
    <citation type="submission" date="2025-04" db="UniProtKB">
        <authorList>
            <consortium name="RefSeq"/>
        </authorList>
    </citation>
    <scope>IDENTIFICATION</scope>
    <source>
        <strain evidence="4 5">Nigerian</strain>
        <tissue evidence="4 5">Liver and blood</tissue>
    </source>
</reference>
<feature type="compositionally biased region" description="Basic residues" evidence="1">
    <location>
        <begin position="202"/>
        <end position="217"/>
    </location>
</feature>
<feature type="compositionally biased region" description="Basic and acidic residues" evidence="1">
    <location>
        <begin position="235"/>
        <end position="258"/>
    </location>
</feature>
<dbReference type="OMA" id="CKLYRSK"/>
<evidence type="ECO:0000256" key="2">
    <source>
        <dbReference type="SAM" id="Phobius"/>
    </source>
</evidence>
<keyword evidence="2" id="KW-1133">Transmembrane helix</keyword>
<evidence type="ECO:0000313" key="3">
    <source>
        <dbReference type="Proteomes" id="UP000008143"/>
    </source>
</evidence>
<evidence type="ECO:0000313" key="6">
    <source>
        <dbReference type="Xenbase" id="XB-GENE-29089663"/>
    </source>
</evidence>
<keyword evidence="3" id="KW-1185">Reference proteome</keyword>
<dbReference type="RefSeq" id="XP_031759858.1">
    <property type="nucleotide sequence ID" value="XM_031903998.1"/>
</dbReference>
<feature type="transmembrane region" description="Helical" evidence="2">
    <location>
        <begin position="104"/>
        <end position="128"/>
    </location>
</feature>
<dbReference type="Proteomes" id="UP000008143">
    <property type="component" value="Chromosome 6"/>
</dbReference>
<evidence type="ECO:0000313" key="5">
    <source>
        <dbReference type="RefSeq" id="XP_031759859.1"/>
    </source>
</evidence>
<protein>
    <submittedName>
        <fullName evidence="4 5">Uncharacterized protein LOC105947633</fullName>
    </submittedName>
</protein>
<name>A0A8J1JPQ3_XENTR</name>
<accession>A0A8J1JPQ3</accession>
<sequence length="734" mass="85842">MNSYFSIIWIIIFGLFFHLFYLSTSEQLRMTFPFNYIWIIIFGLHFLFFTSTSDDTQKRVNREMNYKGVVMYPNGTNANKEIPQNPGMPWNRSDVKDAKKDMKYIVPVALTLSMLAIPLLCLVACLVYRKCMQTKQPVKDVENPPEIMQPEEKSSETPESSDSFFRCLWKKIMQKIRKKKPKVPDVENPPETTQKLKAAKSSVRKGKRQKKKKKKVAKKSELPVAAQSEAAPESPDSRKHREKVEKIEDHTEQRRPEPESGTLVPINTFSFMESLVNLNEKPTKNQKRKRVIRSMKIEEILKSTEDKEGLLQRLREIKSKSPTAHNLDISVHYEKIEDTYCEEEGAPSLKFELETFRPETLEPLKSEIVIQSIPPPETDKDKSDKQLVHIEPMEDICGDEELLLQAELILLLLLRWIYKSPIYSTLVKSSHLPQQSAEPKSKEKLVLVEPSEDTCGDEELLLVVKPTDASSQSPQKSKQQKAKLCKFYTHKEAKLCKLPGPKKTIERKAKVCRFYMPKKGKVCRFYRLGKGKVFRFFKSEVKIQEKAKVCKFYMHKEAKVCKLPGPKKTIQRKAKMCRFFMPNKGKVCRFHRPNSEKGFRFFISEEKIQEKAKVCRFYRPSEVKVCRFYTSEKKMQKKVKFCRFYWPSKAKVCRFYTSKKKMQKKARVCRFYTSKKTIQKKANVCSFYWPEKCQGTNASEKTAQCSKVCNFVLTEKKKQQKLKVCTFNWPEKKK</sequence>
<evidence type="ECO:0000256" key="1">
    <source>
        <dbReference type="SAM" id="MobiDB-lite"/>
    </source>
</evidence>
<keyword evidence="2" id="KW-0812">Transmembrane</keyword>
<feature type="region of interest" description="Disordered" evidence="1">
    <location>
        <begin position="178"/>
        <end position="266"/>
    </location>
</feature>
<feature type="transmembrane region" description="Helical" evidence="2">
    <location>
        <begin position="34"/>
        <end position="52"/>
    </location>
</feature>
<dbReference type="Xenbase" id="XB-GENE-29089663">
    <property type="gene designation" value="LOC105947633"/>
</dbReference>
<dbReference type="AGR" id="Xenbase:XB-GENE-29089663"/>
<dbReference type="OrthoDB" id="10660468at2759"/>